<accession>A0A1U7W6A8</accession>
<gene>
    <name evidence="3" type="primary">LOC104220918</name>
</gene>
<evidence type="ECO:0000313" key="2">
    <source>
        <dbReference type="Proteomes" id="UP000189701"/>
    </source>
</evidence>
<reference evidence="3" key="2">
    <citation type="submission" date="2025-08" db="UniProtKB">
        <authorList>
            <consortium name="RefSeq"/>
        </authorList>
    </citation>
    <scope>IDENTIFICATION</scope>
    <source>
        <tissue evidence="3">Leaf</tissue>
    </source>
</reference>
<keyword evidence="2" id="KW-1185">Reference proteome</keyword>
<dbReference type="RefSeq" id="XP_009770184.1">
    <property type="nucleotide sequence ID" value="XM_009771882.1"/>
</dbReference>
<organism evidence="2 3">
    <name type="scientific">Nicotiana sylvestris</name>
    <name type="common">Wood tobacco</name>
    <name type="synonym">South American tobacco</name>
    <dbReference type="NCBI Taxonomy" id="4096"/>
    <lineage>
        <taxon>Eukaryota</taxon>
        <taxon>Viridiplantae</taxon>
        <taxon>Streptophyta</taxon>
        <taxon>Embryophyta</taxon>
        <taxon>Tracheophyta</taxon>
        <taxon>Spermatophyta</taxon>
        <taxon>Magnoliopsida</taxon>
        <taxon>eudicotyledons</taxon>
        <taxon>Gunneridae</taxon>
        <taxon>Pentapetalae</taxon>
        <taxon>asterids</taxon>
        <taxon>lamiids</taxon>
        <taxon>Solanales</taxon>
        <taxon>Solanaceae</taxon>
        <taxon>Nicotianoideae</taxon>
        <taxon>Nicotianeae</taxon>
        <taxon>Nicotiana</taxon>
    </lineage>
</organism>
<dbReference type="PANTHER" id="PTHR34676:SF15">
    <property type="entry name" value="ZINC FINGER, CCHC-TYPE-RELATED"/>
    <property type="match status" value="1"/>
</dbReference>
<evidence type="ECO:0000313" key="3">
    <source>
        <dbReference type="RefSeq" id="XP_009770184.1"/>
    </source>
</evidence>
<dbReference type="GeneID" id="104220918"/>
<dbReference type="Proteomes" id="UP000189701">
    <property type="component" value="Unplaced"/>
</dbReference>
<reference evidence="2" key="1">
    <citation type="journal article" date="2013" name="Genome Biol.">
        <title>Reference genomes and transcriptomes of Nicotiana sylvestris and Nicotiana tomentosiformis.</title>
        <authorList>
            <person name="Sierro N."/>
            <person name="Battey J.N."/>
            <person name="Ouadi S."/>
            <person name="Bovet L."/>
            <person name="Goepfert S."/>
            <person name="Bakaher N."/>
            <person name="Peitsch M.C."/>
            <person name="Ivanov N.V."/>
        </authorList>
    </citation>
    <scope>NUCLEOTIDE SEQUENCE [LARGE SCALE GENOMIC DNA]</scope>
</reference>
<protein>
    <submittedName>
        <fullName evidence="3">Uncharacterized protein LOC104220918</fullName>
    </submittedName>
</protein>
<dbReference type="KEGG" id="nsy:104220918"/>
<name>A0A1U7W6A8_NICSY</name>
<dbReference type="eggNOG" id="KOG0017">
    <property type="taxonomic scope" value="Eukaryota"/>
</dbReference>
<sequence>MDNAFLTGKLSTTTTTQPPGDPEDIDEYTDEQMSVVQVNAKARNLLYNVISGEEYEKISSCDTTKEIWDKLEVTYEGTNKVKETHINMLVHGYELFQMKQGESIKEIFTRFNKIISDLKAFGKPYSSGDQVRKILMSLPTTWETKVVALESQDLNKLYYDDLRGDLIAF</sequence>
<dbReference type="AlphaFoldDB" id="A0A1U7W6A8"/>
<proteinExistence type="predicted"/>
<feature type="region of interest" description="Disordered" evidence="1">
    <location>
        <begin position="1"/>
        <end position="23"/>
    </location>
</feature>
<evidence type="ECO:0000256" key="1">
    <source>
        <dbReference type="SAM" id="MobiDB-lite"/>
    </source>
</evidence>
<dbReference type="Pfam" id="PF14223">
    <property type="entry name" value="Retrotran_gag_2"/>
    <property type="match status" value="1"/>
</dbReference>
<dbReference type="PANTHER" id="PTHR34676">
    <property type="entry name" value="DUF4219 DOMAIN-CONTAINING PROTEIN-RELATED"/>
    <property type="match status" value="1"/>
</dbReference>